<sequence length="94" mass="10749">MTGPQNRWIVRNRSVIGRSDIKARFIRHQTNIRKSPVKVDVNGRFEFPKLIHNPSGREMDPLRATFGKRIHGTVKHIRVEGGNTHSGASNHRFA</sequence>
<keyword evidence="2" id="KW-1185">Reference proteome</keyword>
<organism evidence="1 2">
    <name type="scientific">Desulfococcus multivorans DSM 2059</name>
    <dbReference type="NCBI Taxonomy" id="1121405"/>
    <lineage>
        <taxon>Bacteria</taxon>
        <taxon>Pseudomonadati</taxon>
        <taxon>Thermodesulfobacteriota</taxon>
        <taxon>Desulfobacteria</taxon>
        <taxon>Desulfobacterales</taxon>
        <taxon>Desulfococcaceae</taxon>
        <taxon>Desulfococcus</taxon>
    </lineage>
</organism>
<accession>S7UQG1</accession>
<proteinExistence type="predicted"/>
<evidence type="ECO:0000313" key="2">
    <source>
        <dbReference type="Proteomes" id="UP000014977"/>
    </source>
</evidence>
<reference evidence="1 2" key="1">
    <citation type="journal article" date="2013" name="Genome Announc.">
        <title>Draft genome sequences for three mercury-methylating, sulfate-reducing bacteria.</title>
        <authorList>
            <person name="Brown S.D."/>
            <person name="Hurt R.A.Jr."/>
            <person name="Gilmour C.C."/>
            <person name="Elias D.A."/>
        </authorList>
    </citation>
    <scope>NUCLEOTIDE SEQUENCE [LARGE SCALE GENOMIC DNA]</scope>
    <source>
        <strain evidence="1 2">DSM 2059</strain>
    </source>
</reference>
<protein>
    <submittedName>
        <fullName evidence="1">Uncharacterized protein</fullName>
    </submittedName>
</protein>
<dbReference type="AlphaFoldDB" id="S7UQG1"/>
<name>S7UQG1_DESML</name>
<dbReference type="Proteomes" id="UP000014977">
    <property type="component" value="Unassembled WGS sequence"/>
</dbReference>
<dbReference type="EMBL" id="ATHJ01000113">
    <property type="protein sequence ID" value="EPR34563.1"/>
    <property type="molecule type" value="Genomic_DNA"/>
</dbReference>
<gene>
    <name evidence="1" type="ORF">dsmv_3285</name>
</gene>
<evidence type="ECO:0000313" key="1">
    <source>
        <dbReference type="EMBL" id="EPR34563.1"/>
    </source>
</evidence>
<comment type="caution">
    <text evidence="1">The sequence shown here is derived from an EMBL/GenBank/DDBJ whole genome shotgun (WGS) entry which is preliminary data.</text>
</comment>
<dbReference type="RefSeq" id="WP_020878375.1">
    <property type="nucleotide sequence ID" value="NZ_ATHJ01000113.1"/>
</dbReference>